<keyword evidence="1" id="KW-0547">Nucleotide-binding</keyword>
<sequence length="256" mass="28733">MTLDSKCLLRHRCKKAGDTGRCNNTCYAFLKLHGESGQGGLWAVSGIPKAYQQSLLKTLPFRQDNPLAFEFVTQYCQDIVANVDKGQGYYFYSVPNDANPKGTGTGKTTAATALLNEYLVARVILHVVRQRPIDDIPALFVNASKYQNAFNAQFRGTRDMQEEASQTYYLLKDRMLTVALLTIDDIGIREATESFKNEFYEVIDTRAVEQLATIYTSNEPIERIAKLLDERIASRIEGATYPVSFKGEDKRRGGMA</sequence>
<evidence type="ECO:0000313" key="1">
    <source>
        <dbReference type="EMBL" id="MBC9785491.1"/>
    </source>
</evidence>
<dbReference type="GO" id="GO:0005524">
    <property type="term" value="F:ATP binding"/>
    <property type="evidence" value="ECO:0007669"/>
    <property type="project" value="UniProtKB-KW"/>
</dbReference>
<dbReference type="RefSeq" id="WP_188040948.1">
    <property type="nucleotide sequence ID" value="NZ_JACVHF010000015.1"/>
</dbReference>
<dbReference type="Gene3D" id="3.40.50.300">
    <property type="entry name" value="P-loop containing nucleotide triphosphate hydrolases"/>
    <property type="match status" value="1"/>
</dbReference>
<name>A0ABR7T496_HELCL</name>
<reference evidence="1 2" key="1">
    <citation type="submission" date="2020-07" db="EMBL/GenBank/DDBJ databases">
        <title>Draft whole-genome sequence of Heliobacterium chlorum DSM 3682, type strain.</title>
        <authorList>
            <person name="Kyndt J.A."/>
            <person name="Meyer T.E."/>
            <person name="Imhoff J.F."/>
        </authorList>
    </citation>
    <scope>NUCLEOTIDE SEQUENCE [LARGE SCALE GENOMIC DNA]</scope>
    <source>
        <strain evidence="1 2">DSM 3682</strain>
    </source>
</reference>
<dbReference type="PANTHER" id="PTHR30050:SF4">
    <property type="entry name" value="ATP-BINDING PROTEIN RV3427C IN INSERTION SEQUENCE-RELATED"/>
    <property type="match status" value="1"/>
</dbReference>
<protein>
    <submittedName>
        <fullName evidence="1">ATP-binding protein</fullName>
    </submittedName>
</protein>
<comment type="caution">
    <text evidence="1">The sequence shown here is derived from an EMBL/GenBank/DDBJ whole genome shotgun (WGS) entry which is preliminary data.</text>
</comment>
<proteinExistence type="predicted"/>
<keyword evidence="2" id="KW-1185">Reference proteome</keyword>
<dbReference type="InterPro" id="IPR027417">
    <property type="entry name" value="P-loop_NTPase"/>
</dbReference>
<dbReference type="PANTHER" id="PTHR30050">
    <property type="entry name" value="CHROMOSOMAL REPLICATION INITIATOR PROTEIN DNAA"/>
    <property type="match status" value="1"/>
</dbReference>
<organism evidence="1 2">
    <name type="scientific">Heliobacterium chlorum</name>
    <dbReference type="NCBI Taxonomy" id="2698"/>
    <lineage>
        <taxon>Bacteria</taxon>
        <taxon>Bacillati</taxon>
        <taxon>Bacillota</taxon>
        <taxon>Clostridia</taxon>
        <taxon>Eubacteriales</taxon>
        <taxon>Heliobacteriaceae</taxon>
        <taxon>Heliobacterium</taxon>
    </lineage>
</organism>
<gene>
    <name evidence="1" type="ORF">H1S01_13365</name>
</gene>
<dbReference type="Proteomes" id="UP000617402">
    <property type="component" value="Unassembled WGS sequence"/>
</dbReference>
<dbReference type="SUPFAM" id="SSF52540">
    <property type="entry name" value="P-loop containing nucleoside triphosphate hydrolases"/>
    <property type="match status" value="1"/>
</dbReference>
<accession>A0ABR7T496</accession>
<keyword evidence="1" id="KW-0067">ATP-binding</keyword>
<dbReference type="EMBL" id="JACVHF010000015">
    <property type="protein sequence ID" value="MBC9785491.1"/>
    <property type="molecule type" value="Genomic_DNA"/>
</dbReference>
<evidence type="ECO:0000313" key="2">
    <source>
        <dbReference type="Proteomes" id="UP000617402"/>
    </source>
</evidence>